<evidence type="ECO:0000313" key="1">
    <source>
        <dbReference type="EMBL" id="VVE46443.1"/>
    </source>
</evidence>
<organism evidence="1 2">
    <name type="scientific">Pandoraea iniqua</name>
    <dbReference type="NCBI Taxonomy" id="2508288"/>
    <lineage>
        <taxon>Bacteria</taxon>
        <taxon>Pseudomonadati</taxon>
        <taxon>Pseudomonadota</taxon>
        <taxon>Betaproteobacteria</taxon>
        <taxon>Burkholderiales</taxon>
        <taxon>Burkholderiaceae</taxon>
        <taxon>Pandoraea</taxon>
    </lineage>
</organism>
<keyword evidence="2" id="KW-1185">Reference proteome</keyword>
<accession>A0A5E4YE76</accession>
<dbReference type="AlphaFoldDB" id="A0A5E4YE76"/>
<sequence>MTEQRREFSPEFKRNAAALVRDQSDSRVDAFRSVGVAESVLDRCDAPPVFGIGRDVAAAIYSLICTAKLNGVDEPTPRGSLPSNWLSWLTADDVKATLFRTKSLCRVSRTDSF</sequence>
<evidence type="ECO:0000313" key="2">
    <source>
        <dbReference type="Proteomes" id="UP000333828"/>
    </source>
</evidence>
<protein>
    <submittedName>
        <fullName evidence="1">Transposase</fullName>
    </submittedName>
</protein>
<gene>
    <name evidence="1" type="ORF">PIN31115_04413</name>
</gene>
<dbReference type="Proteomes" id="UP000333828">
    <property type="component" value="Unassembled WGS sequence"/>
</dbReference>
<dbReference type="EMBL" id="CABPSI010000005">
    <property type="protein sequence ID" value="VVE46443.1"/>
    <property type="molecule type" value="Genomic_DNA"/>
</dbReference>
<reference evidence="1 2" key="1">
    <citation type="submission" date="2019-08" db="EMBL/GenBank/DDBJ databases">
        <authorList>
            <person name="Peeters C."/>
        </authorList>
    </citation>
    <scope>NUCLEOTIDE SEQUENCE [LARGE SCALE GENOMIC DNA]</scope>
    <source>
        <strain evidence="1 2">LMG 31115</strain>
    </source>
</reference>
<proteinExistence type="predicted"/>
<name>A0A5E4YE76_9BURK</name>